<dbReference type="GO" id="GO:0030288">
    <property type="term" value="C:outer membrane-bounded periplasmic space"/>
    <property type="evidence" value="ECO:0007669"/>
    <property type="project" value="TreeGrafter"/>
</dbReference>
<dbReference type="InterPro" id="IPR025997">
    <property type="entry name" value="SBP_2_dom"/>
</dbReference>
<reference evidence="4 5" key="1">
    <citation type="submission" date="2015-09" db="EMBL/GenBank/DDBJ databases">
        <title>Sorangium comparison.</title>
        <authorList>
            <person name="Zaburannyi N."/>
            <person name="Bunk B."/>
            <person name="Overmann J."/>
            <person name="Mueller R."/>
        </authorList>
    </citation>
    <scope>NUCLEOTIDE SEQUENCE [LARGE SCALE GENOMIC DNA]</scope>
    <source>
        <strain evidence="4 5">So ce26</strain>
    </source>
</reference>
<dbReference type="RefSeq" id="WP_104977525.1">
    <property type="nucleotide sequence ID" value="NZ_CP012673.1"/>
</dbReference>
<gene>
    <name evidence="4" type="ORF">SOCE26_009730</name>
</gene>
<sequence length="340" mass="36027">MNHQEGFGKLAGAAVAMLSMALMAGCDQGGGGEVSRKVDGDGKEATAKVVKLAFVTNGSSDFWKIAFAGVHKYEREAKVQVDIKVPQNSTPTEQNQILESLASQGYDAVGVSVLAPNDQVTVLNKVAEKVKLITFDADAPQSNRLLYIGTNNYEAGKVLGNEIVKLLPNGGKMAAFVGMFAVENAAQRLKGIQDVVTPHNIQIVDKREDNTDLAKARANVEDIINAHPDLNVATGLWSYNGPAIVAAVEALGKKGKVIPAVFDEEEATLAGIENGTVACTVVQKPFQFGYLGSKWLHELATKGDAAVAAIPPSKVIDTGVDVINKENVAQFKAALAEMKK</sequence>
<dbReference type="GO" id="GO:0030246">
    <property type="term" value="F:carbohydrate binding"/>
    <property type="evidence" value="ECO:0007669"/>
    <property type="project" value="TreeGrafter"/>
</dbReference>
<evidence type="ECO:0000256" key="2">
    <source>
        <dbReference type="ARBA" id="ARBA00007639"/>
    </source>
</evidence>
<dbReference type="PANTHER" id="PTHR30036">
    <property type="entry name" value="D-XYLOSE-BINDING PERIPLASMIC PROTEIN"/>
    <property type="match status" value="1"/>
</dbReference>
<feature type="domain" description="Periplasmic binding protein" evidence="3">
    <location>
        <begin position="56"/>
        <end position="301"/>
    </location>
</feature>
<accession>A0A2L0EJW3</accession>
<proteinExistence type="inferred from homology"/>
<dbReference type="AlphaFoldDB" id="A0A2L0EJW3"/>
<evidence type="ECO:0000259" key="3">
    <source>
        <dbReference type="Pfam" id="PF13407"/>
    </source>
</evidence>
<comment type="similarity">
    <text evidence="2">Belongs to the bacterial solute-binding protein 2 family.</text>
</comment>
<protein>
    <recommendedName>
        <fullName evidence="3">Periplasmic binding protein domain-containing protein</fullName>
    </recommendedName>
</protein>
<dbReference type="InterPro" id="IPR028082">
    <property type="entry name" value="Peripla_BP_I"/>
</dbReference>
<dbReference type="CDD" id="cd06314">
    <property type="entry name" value="PBP1_tmGBP"/>
    <property type="match status" value="1"/>
</dbReference>
<dbReference type="SUPFAM" id="SSF53822">
    <property type="entry name" value="Periplasmic binding protein-like I"/>
    <property type="match status" value="1"/>
</dbReference>
<dbReference type="InterPro" id="IPR050555">
    <property type="entry name" value="Bact_Solute-Bind_Prot2"/>
</dbReference>
<evidence type="ECO:0000313" key="4">
    <source>
        <dbReference type="EMBL" id="AUX39579.1"/>
    </source>
</evidence>
<dbReference type="Gene3D" id="3.40.50.2300">
    <property type="match status" value="2"/>
</dbReference>
<evidence type="ECO:0000256" key="1">
    <source>
        <dbReference type="ARBA" id="ARBA00004196"/>
    </source>
</evidence>
<dbReference type="OrthoDB" id="250606at2"/>
<dbReference type="Proteomes" id="UP000238348">
    <property type="component" value="Chromosome"/>
</dbReference>
<dbReference type="EMBL" id="CP012673">
    <property type="protein sequence ID" value="AUX39579.1"/>
    <property type="molecule type" value="Genomic_DNA"/>
</dbReference>
<name>A0A2L0EJW3_SORCE</name>
<comment type="subcellular location">
    <subcellularLocation>
        <location evidence="1">Cell envelope</location>
    </subcellularLocation>
</comment>
<dbReference type="Pfam" id="PF13407">
    <property type="entry name" value="Peripla_BP_4"/>
    <property type="match status" value="1"/>
</dbReference>
<organism evidence="4 5">
    <name type="scientific">Sorangium cellulosum</name>
    <name type="common">Polyangium cellulosum</name>
    <dbReference type="NCBI Taxonomy" id="56"/>
    <lineage>
        <taxon>Bacteria</taxon>
        <taxon>Pseudomonadati</taxon>
        <taxon>Myxococcota</taxon>
        <taxon>Polyangia</taxon>
        <taxon>Polyangiales</taxon>
        <taxon>Polyangiaceae</taxon>
        <taxon>Sorangium</taxon>
    </lineage>
</organism>
<evidence type="ECO:0000313" key="5">
    <source>
        <dbReference type="Proteomes" id="UP000238348"/>
    </source>
</evidence>
<dbReference type="PANTHER" id="PTHR30036:SF7">
    <property type="entry name" value="ABC TRANSPORTER PERIPLASMIC-BINDING PROTEIN YPHF"/>
    <property type="match status" value="1"/>
</dbReference>